<dbReference type="InterPro" id="IPR020845">
    <property type="entry name" value="AMP-binding_CS"/>
</dbReference>
<accession>A0ABU7JR14</accession>
<dbReference type="Gene3D" id="3.30.559.30">
    <property type="entry name" value="Nonribosomal peptide synthetase, condensation domain"/>
    <property type="match status" value="6"/>
</dbReference>
<evidence type="ECO:0000256" key="3">
    <source>
        <dbReference type="ARBA" id="ARBA00022553"/>
    </source>
</evidence>
<evidence type="ECO:0000256" key="1">
    <source>
        <dbReference type="ARBA" id="ARBA00001957"/>
    </source>
</evidence>
<dbReference type="SUPFAM" id="SSF52777">
    <property type="entry name" value="CoA-dependent acyltransferases"/>
    <property type="match status" value="12"/>
</dbReference>
<dbReference type="PROSITE" id="PS00455">
    <property type="entry name" value="AMP_BINDING"/>
    <property type="match status" value="5"/>
</dbReference>
<dbReference type="Pfam" id="PF00550">
    <property type="entry name" value="PP-binding"/>
    <property type="match status" value="5"/>
</dbReference>
<dbReference type="PROSITE" id="PS50075">
    <property type="entry name" value="CARRIER"/>
    <property type="match status" value="5"/>
</dbReference>
<dbReference type="PANTHER" id="PTHR45527:SF1">
    <property type="entry name" value="FATTY ACID SYNTHASE"/>
    <property type="match status" value="1"/>
</dbReference>
<dbReference type="PANTHER" id="PTHR45527">
    <property type="entry name" value="NONRIBOSOMAL PEPTIDE SYNTHETASE"/>
    <property type="match status" value="1"/>
</dbReference>
<dbReference type="Gene3D" id="3.30.559.10">
    <property type="entry name" value="Chloramphenicol acetyltransferase-like domain"/>
    <property type="match status" value="6"/>
</dbReference>
<feature type="domain" description="Carrier" evidence="4">
    <location>
        <begin position="5246"/>
        <end position="5321"/>
    </location>
</feature>
<protein>
    <submittedName>
        <fullName evidence="5">Non-ribosomal peptide synthase/polyketide synthase</fullName>
    </submittedName>
</protein>
<dbReference type="Gene3D" id="3.40.50.12780">
    <property type="entry name" value="N-terminal domain of ligase-like"/>
    <property type="match status" value="1"/>
</dbReference>
<dbReference type="Gene3D" id="3.40.50.980">
    <property type="match status" value="8"/>
</dbReference>
<dbReference type="Pfam" id="PF00501">
    <property type="entry name" value="AMP-binding"/>
    <property type="match status" value="5"/>
</dbReference>
<dbReference type="CDD" id="cd19540">
    <property type="entry name" value="LCL_NRPS-like"/>
    <property type="match status" value="5"/>
</dbReference>
<feature type="domain" description="Carrier" evidence="4">
    <location>
        <begin position="978"/>
        <end position="1053"/>
    </location>
</feature>
<comment type="cofactor">
    <cofactor evidence="1">
        <name>pantetheine 4'-phosphate</name>
        <dbReference type="ChEBI" id="CHEBI:47942"/>
    </cofactor>
</comment>
<dbReference type="SUPFAM" id="SSF56801">
    <property type="entry name" value="Acetyl-CoA synthetase-like"/>
    <property type="match status" value="5"/>
</dbReference>
<evidence type="ECO:0000313" key="6">
    <source>
        <dbReference type="Proteomes" id="UP001331936"/>
    </source>
</evidence>
<keyword evidence="6" id="KW-1185">Reference proteome</keyword>
<organism evidence="5 6">
    <name type="scientific">Rhodococcus chondri</name>
    <dbReference type="NCBI Taxonomy" id="3065941"/>
    <lineage>
        <taxon>Bacteria</taxon>
        <taxon>Bacillati</taxon>
        <taxon>Actinomycetota</taxon>
        <taxon>Actinomycetes</taxon>
        <taxon>Mycobacteriales</taxon>
        <taxon>Nocardiaceae</taxon>
        <taxon>Rhodococcus</taxon>
    </lineage>
</organism>
<dbReference type="EMBL" id="JAUZMZ010000040">
    <property type="protein sequence ID" value="MEE2032334.1"/>
    <property type="molecule type" value="Genomic_DNA"/>
</dbReference>
<dbReference type="InterPro" id="IPR006162">
    <property type="entry name" value="Ppantetheine_attach_site"/>
</dbReference>
<dbReference type="NCBIfam" id="TIGR01733">
    <property type="entry name" value="AA-adenyl-dom"/>
    <property type="match status" value="5"/>
</dbReference>
<keyword evidence="3" id="KW-0597">Phosphoprotein</keyword>
<dbReference type="InterPro" id="IPR042099">
    <property type="entry name" value="ANL_N_sf"/>
</dbReference>
<evidence type="ECO:0000313" key="5">
    <source>
        <dbReference type="EMBL" id="MEE2032334.1"/>
    </source>
</evidence>
<dbReference type="Pfam" id="PF13193">
    <property type="entry name" value="AMP-binding_C"/>
    <property type="match status" value="5"/>
</dbReference>
<evidence type="ECO:0000256" key="2">
    <source>
        <dbReference type="ARBA" id="ARBA00022450"/>
    </source>
</evidence>
<sequence>MDPRGIDGIDSADLTSRKGALPLSPAQLGLWYAQYRSPDVAINNAQYVDLRGDLDTEVLERVSRIAAGELESGFVRLVEIEGVPHQVIDPTLDTTLRRVDLRDAEDPEKAALEWMRSEYSTPIDIVSDRLIVAAAIRLEDSRYYWYARVHHVVLDGVGAMNFMLRVAELYTAAVEHRDPEPLVVGSLKDLRAAELAYRNSARFARDSEYWAERIAGVEAGLDLSSRVAPPSPRNEFATETLTQLQTERFDAAVERLDSARSTVFIAAFAAFLARMTGREEIVLSLPVTGRVTAVARRSGGMLSNIVPLRLHVGAELTIGELVADVQVAVTSALRHQLYRHEDIRRDSADPHGGLFGPLVNVMLFHSAIQFGPMTGELTILSTGTVEALGANFYENAAGDRLNIDFEANPGRYTPEENAEYHARFISFLAEFAEAEADRQVRQLSLMNADERRRVLVEWNDTARVVPDATLVGLFGAQVARTPDAVAVVFEGVALSYGEFASRVRRLARFLVAEGVGPESLVAVGMRRSLEMLTAIYAVVEAGGAYVPVDPDQPVERVGYVVETADPVVVLSTSRDGLVVPGGRSVVWVDELDVSGFSDAPLGDGDRRGVVRPESAAYVIFTSGSTGRPKGVSVSHAAIVNRLVWMQAEYGLSAADVVLQKTPFTFDVSVWELFWPLQVGARLVVARPEGHRDPVYLVRVMVEHAVSVVHFVPSMLSVFVAEPSVVEAVSLRLVFASGEALPGSVALRLRELLPSVRVHNLYGPTEAAVDVTFHEVSGADRVAVPIGVPVWNTQVFVLDSRLSPVPVGVVGELYLAGDQLARGSVSRADLTSDRFVANPFGVAGARMYRTGDLVRWGVSAGGGAELEYIGRTDFQVKVRGLRIELGEIESALLDLGVVARAVVVVHDGDLGQQLVGYVVPEPGAVVDTAVVRAELALVLPGYMVPDAWVVMDEFPLNASGKLERKLLPPPVFEAREFRAPSTPVEEIVAGVFAEVLGVERVGADDDFFALGGNSLIATQVVARIAAALDVQLGVRAVFEASTVSEMAEFVSSSRAAGRRRPPLVRYTRPDSIPLSLAQSRMWFLNQFDPTAATYNLPFVLRMRGDVDVDALQTALYDVVERHESLRTIFPESESGSGACQLILPISEVDLGLAEESVVPAELPEILAEFASAGFDVSHEIPIRCRVFRVADNEIALAMVIHHIAADGVSFGPLARDMAAAYVARTSGGPLTWPALEVQYADYTLWQRDVLGDESDPDSLAAEQIAYWSDRLTGIPEQLDLPADRHRPAVQSFIGHRVGFDIDARTFRALSELAREHNVSLFMVMHSALAVLLARLSATEDIAVGSPIAGRGEQALDDLIGMFVNTLVLRTHVDPGMSFAALLQQVREIDLGAFANADVPFERLVEVLKPARSQSRHPLVQVVLAYQDMGDTSLELPGLTIEASEVDVDVAKFDLQLTLSGRTDPTGATVALHAEFVYATDLFDSSTVRGFAERFQRILTAVISDVDRPVGDLEILGTAERHDLVSMTGAGSVEPVTLARLLTDAVSRNPAGPAVVVGNQSLTYRELDAVSSQLARILIGRGIGPETVVAVAVPRSFDSVISWWAVAKTGAAFVPVDPSYPADRIEHMATDSGAVLGLTVEQHLASLPDCVTWLAVDDAEFVGDRAVVSPAPVTDADRIRPLRLEHLAYLIYTSGSTGTPKGVAVTHAGLAAFAAEQRDRFDVDARSRTLHFASPSFDASILELLLAIGGSATMVIAPAGVYGGADLAEVLFRGGVTHAFMTPAALGTVDPAGLPDLRVVVVGGEACSPELVARWAPGRTMFNAYGPTEATVASNISDPLVAGEVITVGGPIRGVTTYVLDSRLGPVPDGVTGELYISGAGVARGYHARAGLTAERFVADPFGAAGERMYRTGDLVRRVPGTRTPRIEYVGRSDFQVKIRGFRIELGEIDAALAAHDDVDFAVTVGHTGVSGTAQLVSYVTAAHGRAIDTEALTAFVSRRLPSHMVPAALVVLDELPLTPQGKLDRKALPAPVFETKVFRTPSTPVEEIVANTFADVLGVARVGVDDDFFDLGGNSLIATQVVSRLGAALQTTVPVRVLFEASTVEALAARVEQHAGGGGRPALAPVDRPGRIPLSLAQQRMWFLNRFDSDSAVNNIPIAIRLSGDLDITALQVAVIDVTDRHESLRTVFPDSAEGPSQVVLDAVQTVPDLTPEPVTPNELYGKLFELAAVGFDVTTEVPLHARLFEIGEREYVLGMVVHHISADGWSIGPLARDVMVAYAARSSWDAPVWSPLPVQYADFALWQRGVLGDEHDPDSLISSQLDYWTTTLAELPDQIDLPSDRPRPAVASFSGASVRFTIEPELHSALNTFARENASTMFMVVHSALAVLLSRLASTNDIAIGTPVAGRGEAGLDDLVGMFVNTLVLRTPVEGSESFTRLLGRVREADLGAFGHADVPFERLVEVLNPARSQARHPLFQVMLTFQNLAQTALELPGLSVSEVDFDTRVAKFDLQLTLSESIDEQGAAAGMPAELTYATDLFDEATISSFAERFVRVLEAVVADPSTLVGGIPILDADERRRVLVEWNDTARVVPDATLVGLFGAQVARTPDAVAVVFEGVALSYGEFASRVRRLARFLVAEGVGPESLVAVGMRRSLEMLTAIYAVVEAGGAYVPVDPDQPVERVGYVVETADPVVVLSTSRDGLVVPGGRSVVWVDELDVSGFSDAPLGDGDRRGVVRPESAAYVIFTSGSTGRPKGVSVSHAAIVNRLVWMQAEYGLSAADVVLQKTPFTFDVSVWELFWPLQVGARLVVARPEGHRDPVYLVRVMVEHAVSVVHFVPSRLSVFVAEPSVVEAVSVRLVFASGEALPGSVALRLRELLPSVRVHNLYGPTEAAVDVTFHEVAGADRVAVPIGVPGWNTQVFVLDSRLSPVPVGVVGELYLAGDQLARGYVSRADLTSDRFVANPFGVAGARMYRTGDLVRWGVSAGGGAELEYIGRTDFQVKVRGLRIELGEIESALLDLGVVARAVVVVHDGDLGQQLVGYVVPEPGAVVDTAVVRAELALVLPGYMVPDAWVVMDEFPLNASGKLERKLLPPPVFEAREFRAPSTPVEEIVAGVFAEVLGVERVGADDDFFALGGNSLIATQVVARLGSALDTSVPVRVLFEAPTVAALATRVERSKGAGARKALVAVERPARIPLSLAQARMWFLNRFDPGSAVDNIPAAIRLSGALDVEALRQAVTDVVGRHEVLRTVYPEVDGVGYQQILPVDSARLDLVVEDVAEEDLHAVVVNLAHTGFDVAEEPPVRARLLRMSDSEYVLVFVVHHIAADGFSMAPLTRDVMIAYAARSRADVPAWQPLPVQYADYTLWQREVLGDESDPDSIVSAQLTYWSSQLAGLPDQLDLPIDRPRPPVSSYRGGTFFSQITPDIGNRIDRVAQAHGVTPFMVVHGVLAVLLSRLSGDRDIAIGTPVAGRGEPALDDLVGMFVNTLVLRTGIDGGESFAGLLARVKEIDLGAFGHAEVPFERLVEVLDPERSQNRHPLFQVVLTFQNMAQAALELEGLTAQGVEFDAQVAKFDLQVTLAAAPNGGYTVEWTYAKDLFDEPTVASFAERFERLLTGVLTDPSRAVGMIELLAEAERAEVLGVWSTPGAEVDPTSTLPALFSATAGSWPENIAVTAGESSLSYADLSARVNGLARRLIASGVGPGSLVAVALPRDESLITALLAVLTSGAAYLPVDVTYPADRITYILGDSAPAVVLTTASDRQAIPEMPGIEVLVLDELAWDTLDTRPVADADRVETLRSSDVAYVIYTSGSTGLPKGVAVTHRNVLELFANAQPLFGFDETDVWTMFHSYAFDFSVWELWGPLLYGGTLVVVDYFTSRSPEQFRELVVRSGVTVLSQTPSAFYQFAEADRAATEGDASAQAGASALRHVVFGGEALDLGKLAGWFDRYRDDAPRLVNMYGITETTVHVSFLALTEDMVRSSSASVIGRALPGLQVYVLDEWLRPVPVGVKGQMYVAGAQLSRGYIGQPALTAGRFVADPHTSHSAAGGSLMYRTGDLARWNTDGMLEYAGRSDFQVQLRGFRIELGEVESALTRCAGVAQAVAIVRGGERTGDRLVGYVVPRAGETVDPLQIREDVASFLAGYMVPDTVVVLDALPLTANGKLDRKALPEPVFEVKEFRNPQTPIEEIVAGVFAEVLGVDRVGLDDDFFALGGNSLVATQVVSRLGAALDTRIGVRELFEESTVEALASRLESHAGTGRLELAAQPRPARIPLSLAQSRMWFLNRFDNRSTAYNIPMALRLSGPLDVAALDAAVADVVARHEVLRTVYPESSGAPIQVVLPPARVTRTLEPVPTSEEELPALLAELAATAFDVTTAVPLQIRLFELSDEHHVLALVLHHIAADGSSMAPFARDVMIAYAARLEGHAPDWMPPAVQYADYAIWQRQLLGSEEDTSSLLSQQVRYWRKALADIPDQLDLPTDRPRPAVQSFRGGRVNFDIGPELHQRLVALARGRNTTLFMVAHTAFAALLARLSGTSDIAVGTPIAGRGERALDDLIGMFVNTLVLRTTVPEEASFTELLDSVREIDLEAFAHADVPFERLVEVLNPERSTARHPLFQVGFSFQNLAQTTLELSGMAVSGLELDTGVAQFDLQLFLTDRYDAAGSPAGIDAVFSYATDLFDQSTVDAFAQRFVRVLESVAMDPESPVGDIEILAMDERDRILTEWNGSAHTVPDATLVSLFEAQVAATPDAPAVEYDGVVLTYREFGARVDRLARRLVKLGVGPESLVAVGMRRSPELVVGMYAVAAAGGAYVPIDPDQPADRTAYILDAADPVCVLTSARDGFGVDGARPVIVVDDDADAALPSTPLTDAERLAPLRPEHAAYVIFTSGSTGRPKGVAVSHRAVVNQMLWKRAEFELGPQDAVLLKTAATFDLSVWEFWSALVSGARLVVANADGHRDPGYLNELMRTTDVTTLHVVPSMLEALMVESDGALPRSLRRILAIGEALPVQSAQAVRSANPDLQLFNLYGPTETAVSVTSHEVTDEDTVAVSIGGPEWNTRLYVLDRRMRPVPPGVPGELYVGGVQLARGYLGRSDLTAERFVADPFATGTESGGRLYRTGDLVVWTADGALRYVGRTDFQVKVRGFRIELGEIESVLRDHPSVAQAVVLAHHDDRLGDQLVAYLVPSASTDLAVDDVRADLGSRLPGYMVPAAFVVLDALPLNINGKLDRKALPQPVFEAKSFRAPVTPIEQIVASIFAEVLGTERIGADDDFFALGGNSLLATQVTARLGAALDTTVQVRALFEAPTVSALASRAESDAGSGARPALVAGSRPARVPLSLAQQRMWVLNRMNPDSAAYNIPVVLHLSGLLDVPALGAAVRDVFERHEVLRTRYPDTDDGPVQEIVPVSEAAPGLAAVEVPEKLLPERIAEMVGTGFDVTTSAPVRGRLFAVSPTDHVLVMVIHHISADGFSMGPLTRDVMTAYASRVDGDIPTWSPLGIQYADYALWQREILGDENDPESTLTRQLDYWATQLAGAPELLELPADRPRPARASMRGAEYEFALDANQSEILEKVAREHNSTVFMVMHAAFAVLLSKLTGTSDIVIGTPTAGRGEAALDDLIGMFVNTLALRTQIESSADFVELLSQVRERDIEAFGNADVPFERVVDTLGRRRTAAYSPVVQVLFAFQNMAPRSLQLPGLEVSLAEGNFDQAKFDLQLSGGEVFDDQGRRGGIRLLFTYATDLFDEESVARFAQRYLRVVEAVTANPAVVVRDIDILGAEERASLAPKRKMTAADLPELIASAAQVRPGEPALTHNGTTVTFGALHDKLASVAKAMGATLKPDAQVSVALSGLVPGILPELGVTGYATLIESLITQAQSLATQRNS</sequence>
<dbReference type="InterPro" id="IPR045851">
    <property type="entry name" value="AMP-bd_C_sf"/>
</dbReference>
<comment type="caution">
    <text evidence="5">The sequence shown here is derived from an EMBL/GenBank/DDBJ whole genome shotgun (WGS) entry which is preliminary data.</text>
</comment>
<gene>
    <name evidence="5" type="ORF">Q8814_09475</name>
</gene>
<dbReference type="Gene3D" id="3.30.300.30">
    <property type="match status" value="5"/>
</dbReference>
<proteinExistence type="predicted"/>
<dbReference type="InterPro" id="IPR020806">
    <property type="entry name" value="PKS_PP-bd"/>
</dbReference>
<dbReference type="InterPro" id="IPR010071">
    <property type="entry name" value="AA_adenyl_dom"/>
</dbReference>
<name>A0ABU7JR14_9NOCA</name>
<dbReference type="NCBIfam" id="NF003417">
    <property type="entry name" value="PRK04813.1"/>
    <property type="match status" value="5"/>
</dbReference>
<dbReference type="CDD" id="cd17646">
    <property type="entry name" value="A_NRPS_AB3403-like"/>
    <property type="match status" value="3"/>
</dbReference>
<dbReference type="InterPro" id="IPR025110">
    <property type="entry name" value="AMP-bd_C"/>
</dbReference>
<evidence type="ECO:0000259" key="4">
    <source>
        <dbReference type="PROSITE" id="PS50075"/>
    </source>
</evidence>
<dbReference type="InterPro" id="IPR009081">
    <property type="entry name" value="PP-bd_ACP"/>
</dbReference>
<dbReference type="NCBIfam" id="NF004282">
    <property type="entry name" value="PRK05691.1"/>
    <property type="match status" value="5"/>
</dbReference>
<dbReference type="SMART" id="SM00823">
    <property type="entry name" value="PKS_PP"/>
    <property type="match status" value="5"/>
</dbReference>
<dbReference type="Proteomes" id="UP001331936">
    <property type="component" value="Unassembled WGS sequence"/>
</dbReference>
<dbReference type="InterPro" id="IPR001242">
    <property type="entry name" value="Condensation_dom"/>
</dbReference>
<dbReference type="RefSeq" id="WP_330151755.1">
    <property type="nucleotide sequence ID" value="NZ_JAUZMZ010000040.1"/>
</dbReference>
<feature type="domain" description="Carrier" evidence="4">
    <location>
        <begin position="2039"/>
        <end position="2114"/>
    </location>
</feature>
<dbReference type="InterPro" id="IPR023213">
    <property type="entry name" value="CAT-like_dom_sf"/>
</dbReference>
<dbReference type="InterPro" id="IPR000873">
    <property type="entry name" value="AMP-dep_synth/lig_dom"/>
</dbReference>
<dbReference type="CDD" id="cd17643">
    <property type="entry name" value="A_NRPS_Cytc1-like"/>
    <property type="match status" value="1"/>
</dbReference>
<dbReference type="Gene3D" id="2.30.38.10">
    <property type="entry name" value="Luciferase, Domain 3"/>
    <property type="match status" value="4"/>
</dbReference>
<dbReference type="PROSITE" id="PS00012">
    <property type="entry name" value="PHOSPHOPANTETHEINE"/>
    <property type="match status" value="5"/>
</dbReference>
<dbReference type="InterPro" id="IPR036736">
    <property type="entry name" value="ACP-like_sf"/>
</dbReference>
<reference evidence="5 6" key="1">
    <citation type="submission" date="2023-08" db="EMBL/GenBank/DDBJ databases">
        <authorList>
            <person name="Girao M."/>
            <person name="Carvalho M.F."/>
        </authorList>
    </citation>
    <scope>NUCLEOTIDE SEQUENCE [LARGE SCALE GENOMIC DNA]</scope>
    <source>
        <strain evidence="5 6">CC-R104</strain>
    </source>
</reference>
<dbReference type="Pfam" id="PF00668">
    <property type="entry name" value="Condensation"/>
    <property type="match status" value="6"/>
</dbReference>
<feature type="domain" description="Carrier" evidence="4">
    <location>
        <begin position="4182"/>
        <end position="4257"/>
    </location>
</feature>
<dbReference type="SUPFAM" id="SSF47336">
    <property type="entry name" value="ACP-like"/>
    <property type="match status" value="5"/>
</dbReference>
<dbReference type="Gene3D" id="1.10.1200.10">
    <property type="entry name" value="ACP-like"/>
    <property type="match status" value="5"/>
</dbReference>
<keyword evidence="2" id="KW-0596">Phosphopantetheine</keyword>
<feature type="domain" description="Carrier" evidence="4">
    <location>
        <begin position="3104"/>
        <end position="3179"/>
    </location>
</feature>